<dbReference type="STRING" id="675511.GCA_000341735_00331"/>
<dbReference type="GO" id="GO:0005886">
    <property type="term" value="C:plasma membrane"/>
    <property type="evidence" value="ECO:0007669"/>
    <property type="project" value="UniProtKB-SubCell"/>
</dbReference>
<keyword evidence="5 6" id="KW-0472">Membrane</keyword>
<accession>A0A4P9UP31</accession>
<evidence type="ECO:0000313" key="8">
    <source>
        <dbReference type="EMBL" id="QCW83152.1"/>
    </source>
</evidence>
<comment type="subcellular location">
    <subcellularLocation>
        <location evidence="1">Cell membrane</location>
        <topology evidence="1">Multi-pass membrane protein</topology>
    </subcellularLocation>
</comment>
<keyword evidence="3 6" id="KW-0812">Transmembrane</keyword>
<name>A0A4P9UP31_METBY</name>
<dbReference type="PANTHER" id="PTHR33406">
    <property type="entry name" value="MEMBRANE PROTEIN MJ1562-RELATED"/>
    <property type="match status" value="1"/>
</dbReference>
<feature type="transmembrane region" description="Helical" evidence="6">
    <location>
        <begin position="821"/>
        <end position="838"/>
    </location>
</feature>
<evidence type="ECO:0000256" key="6">
    <source>
        <dbReference type="SAM" id="Phobius"/>
    </source>
</evidence>
<dbReference type="InterPro" id="IPR017841">
    <property type="entry name" value="Hopanoid_biosynth_HpnN"/>
</dbReference>
<dbReference type="InterPro" id="IPR050545">
    <property type="entry name" value="Mycobact_MmpL"/>
</dbReference>
<dbReference type="EMBL" id="CP035467">
    <property type="protein sequence ID" value="QCW83152.1"/>
    <property type="molecule type" value="Genomic_DNA"/>
</dbReference>
<dbReference type="InterPro" id="IPR000731">
    <property type="entry name" value="SSD"/>
</dbReference>
<feature type="transmembrane region" description="Helical" evidence="6">
    <location>
        <begin position="278"/>
        <end position="295"/>
    </location>
</feature>
<evidence type="ECO:0000256" key="4">
    <source>
        <dbReference type="ARBA" id="ARBA00022989"/>
    </source>
</evidence>
<feature type="transmembrane region" description="Helical" evidence="6">
    <location>
        <begin position="726"/>
        <end position="745"/>
    </location>
</feature>
<feature type="transmembrane region" description="Helical" evidence="6">
    <location>
        <begin position="330"/>
        <end position="348"/>
    </location>
</feature>
<dbReference type="Gene3D" id="1.20.1640.10">
    <property type="entry name" value="Multidrug efflux transporter AcrB transmembrane domain"/>
    <property type="match status" value="2"/>
</dbReference>
<dbReference type="NCBIfam" id="TIGR03480">
    <property type="entry name" value="HpnN"/>
    <property type="match status" value="1"/>
</dbReference>
<dbReference type="SUPFAM" id="SSF82866">
    <property type="entry name" value="Multidrug efflux transporter AcrB transmembrane domain"/>
    <property type="match status" value="2"/>
</dbReference>
<feature type="transmembrane region" description="Helical" evidence="6">
    <location>
        <begin position="302"/>
        <end position="324"/>
    </location>
</feature>
<feature type="transmembrane region" description="Helical" evidence="6">
    <location>
        <begin position="21"/>
        <end position="42"/>
    </location>
</feature>
<feature type="transmembrane region" description="Helical" evidence="6">
    <location>
        <begin position="752"/>
        <end position="773"/>
    </location>
</feature>
<keyword evidence="4 6" id="KW-1133">Transmembrane helix</keyword>
<evidence type="ECO:0000256" key="3">
    <source>
        <dbReference type="ARBA" id="ARBA00022692"/>
    </source>
</evidence>
<reference evidence="9" key="1">
    <citation type="journal article" date="2019" name="J. Bacteriol.">
        <title>A Mutagenic Screen Identifies a TonB-Dependent Receptor Required for the Lanthanide Metal Switch in the Type I Methanotroph 'Methylotuvimicrobium buryatense' 5GB1C.</title>
        <authorList>
            <person name="Groom J.D."/>
            <person name="Ford S.M."/>
            <person name="Pesesky M.W."/>
            <person name="Lidstrom M.E."/>
        </authorList>
    </citation>
    <scope>NUCLEOTIDE SEQUENCE [LARGE SCALE GENOMIC DNA]</scope>
    <source>
        <strain evidence="9">5GB1C</strain>
    </source>
</reference>
<evidence type="ECO:0000313" key="9">
    <source>
        <dbReference type="Proteomes" id="UP000305881"/>
    </source>
</evidence>
<evidence type="ECO:0000256" key="2">
    <source>
        <dbReference type="ARBA" id="ARBA00022475"/>
    </source>
</evidence>
<dbReference type="Proteomes" id="UP000305881">
    <property type="component" value="Chromosome"/>
</dbReference>
<dbReference type="PANTHER" id="PTHR33406:SF13">
    <property type="entry name" value="MEMBRANE PROTEIN YDFJ"/>
    <property type="match status" value="1"/>
</dbReference>
<evidence type="ECO:0000256" key="5">
    <source>
        <dbReference type="ARBA" id="ARBA00023136"/>
    </source>
</evidence>
<keyword evidence="2" id="KW-1003">Cell membrane</keyword>
<dbReference type="AlphaFoldDB" id="A0A4P9UP31"/>
<dbReference type="InterPro" id="IPR004869">
    <property type="entry name" value="MMPL_dom"/>
</dbReference>
<dbReference type="Pfam" id="PF03176">
    <property type="entry name" value="MMPL"/>
    <property type="match status" value="2"/>
</dbReference>
<dbReference type="RefSeq" id="WP_017838979.1">
    <property type="nucleotide sequence ID" value="NZ_CP035467.1"/>
</dbReference>
<organism evidence="8 9">
    <name type="scientific">Methylotuvimicrobium buryatense</name>
    <name type="common">Methylomicrobium buryatense</name>
    <dbReference type="NCBI Taxonomy" id="95641"/>
    <lineage>
        <taxon>Bacteria</taxon>
        <taxon>Pseudomonadati</taxon>
        <taxon>Pseudomonadota</taxon>
        <taxon>Gammaproteobacteria</taxon>
        <taxon>Methylococcales</taxon>
        <taxon>Methylococcaceae</taxon>
        <taxon>Methylotuvimicrobium</taxon>
    </lineage>
</organism>
<evidence type="ECO:0000259" key="7">
    <source>
        <dbReference type="PROSITE" id="PS50156"/>
    </source>
</evidence>
<protein>
    <submittedName>
        <fullName evidence="8">RND transporter</fullName>
    </submittedName>
</protein>
<dbReference type="PROSITE" id="PS50156">
    <property type="entry name" value="SSD"/>
    <property type="match status" value="1"/>
</dbReference>
<keyword evidence="9" id="KW-1185">Reference proteome</keyword>
<dbReference type="OrthoDB" id="7067407at2"/>
<gene>
    <name evidence="8" type="ORF">EQU24_13580</name>
</gene>
<dbReference type="KEGG" id="mbur:EQU24_13580"/>
<feature type="transmembrane region" description="Helical" evidence="6">
    <location>
        <begin position="844"/>
        <end position="866"/>
    </location>
</feature>
<evidence type="ECO:0000256" key="1">
    <source>
        <dbReference type="ARBA" id="ARBA00004651"/>
    </source>
</evidence>
<feature type="transmembrane region" description="Helical" evidence="6">
    <location>
        <begin position="404"/>
        <end position="427"/>
    </location>
</feature>
<feature type="transmembrane region" description="Helical" evidence="6">
    <location>
        <begin position="379"/>
        <end position="398"/>
    </location>
</feature>
<sequence length="875" mass="96538">MKKLSEIFGRLFAGLETFLIQFPKTVIVLLLIACGFSLHYAVHNLGINTDTTEILSKELPFLQDRTRFLETFPQDEEAILVVVDAETPERAAQAVAYLGGRFRRETEGVESVYAPGEGAFFDHHGLLYLDLETLNELAANLIEAQPFIGALSSDNTLKSFLEIIGLALIAEDRGLPVDLNPLLENAGHVTEALLDDRDIRLSWQQLMLSDEQDLLSTKRFILLKPVLDYSELIPSEKALQSVRAIVEEAKSALPDVSIRLTGEVVLEHDELESVQRSAQIASFFSMILVCTALFIGLRSVKLVLITFTVLLMGLVLTAGFATLAVGHLNLISVSFAVLYIGIGADYTIQLSLRYQEFLQLHVPQQQALIQAVRKVGPSIMLCAVTTAVGFFSFVPTAYTGVSELGVIAGGGMFIALVVSVTVLPALLQLFPLKPGVNLSQSTFPDWVYEIPMRHHMRIKWMALALTLAGLGLLTQVRFDFNPLNLRDPKSESVATFLELLETKQTSPMTLTILADNELEALDKARQLSRLPSVESALTIFDFVPEDQDIKLDTIHELALLMGFRFATFPPLQQDSVDNHLTALTQFKNRIEQHLQDHPDSELIGNLLRLRHALESFLLQLQSKSLPEQESMLNRLQSNLLGTLPDTMNLLLQVLDADIVTLDNLPKDLSERWLSKDGIFRIQVFPSKNLGDHENLKQFVAEVRGIAPNATDLPVIYIESGNAVVKAFQQALVGALVAITFVLLLVNRSIKDTFLILLPLLMTAILTAASTVVMDNPFNFANIIVIPLLFGLGVDSGIYIMNRLRSMPDEQRSVLQTSTARGVIFSSLTTLCSLVSMAFTPHLGLASMGLLLSIGLLLMIVCTTLVLPACAHKRAN</sequence>
<proteinExistence type="predicted"/>
<feature type="domain" description="SSD" evidence="7">
    <location>
        <begin position="303"/>
        <end position="429"/>
    </location>
</feature>
<feature type="transmembrane region" description="Helical" evidence="6">
    <location>
        <begin position="779"/>
        <end position="800"/>
    </location>
</feature>